<accession>A0A6F9DJ03</accession>
<organism evidence="11">
    <name type="scientific">Phallusia mammillata</name>
    <dbReference type="NCBI Taxonomy" id="59560"/>
    <lineage>
        <taxon>Eukaryota</taxon>
        <taxon>Metazoa</taxon>
        <taxon>Chordata</taxon>
        <taxon>Tunicata</taxon>
        <taxon>Ascidiacea</taxon>
        <taxon>Phlebobranchia</taxon>
        <taxon>Ascidiidae</taxon>
        <taxon>Phallusia</taxon>
    </lineage>
</organism>
<name>A0A6F9DJ03_9ASCI</name>
<feature type="binding site" evidence="10">
    <location>
        <position position="200"/>
    </location>
    <ligand>
        <name>S-adenosyl-L-methionine</name>
        <dbReference type="ChEBI" id="CHEBI:59789"/>
    </ligand>
</feature>
<dbReference type="PANTHER" id="PTHR13600">
    <property type="entry name" value="LEUCINE CARBOXYL METHYLTRANSFERASE"/>
    <property type="match status" value="1"/>
</dbReference>
<dbReference type="InterPro" id="IPR029063">
    <property type="entry name" value="SAM-dependent_MTases_sf"/>
</dbReference>
<dbReference type="GO" id="GO:0018423">
    <property type="term" value="F:protein C-terminal leucine carboxyl O-methyltransferase activity"/>
    <property type="evidence" value="ECO:0007669"/>
    <property type="project" value="UniProtKB-EC"/>
</dbReference>
<evidence type="ECO:0000256" key="8">
    <source>
        <dbReference type="ARBA" id="ARBA00022691"/>
    </source>
</evidence>
<feature type="binding site" evidence="10">
    <location>
        <begin position="173"/>
        <end position="174"/>
    </location>
    <ligand>
        <name>S-adenosyl-L-methionine</name>
        <dbReference type="ChEBI" id="CHEBI:59789"/>
    </ligand>
</feature>
<evidence type="ECO:0000256" key="2">
    <source>
        <dbReference type="ARBA" id="ARBA00003455"/>
    </source>
</evidence>
<dbReference type="InterPro" id="IPR007213">
    <property type="entry name" value="Ppm1/Ppm2/Tcmp"/>
</dbReference>
<keyword evidence="7 9" id="KW-0808">Transferase</keyword>
<comment type="catalytic activity">
    <reaction evidence="1 9">
        <text>[phosphatase 2A protein]-C-terminal L-leucine + S-adenosyl-L-methionine = [phosphatase 2A protein]-C-terminal L-leucine methyl ester + S-adenosyl-L-homocysteine</text>
        <dbReference type="Rhea" id="RHEA:48544"/>
        <dbReference type="Rhea" id="RHEA-COMP:12134"/>
        <dbReference type="Rhea" id="RHEA-COMP:12135"/>
        <dbReference type="ChEBI" id="CHEBI:57856"/>
        <dbReference type="ChEBI" id="CHEBI:59789"/>
        <dbReference type="ChEBI" id="CHEBI:90516"/>
        <dbReference type="ChEBI" id="CHEBI:90517"/>
        <dbReference type="EC" id="2.1.1.233"/>
    </reaction>
</comment>
<evidence type="ECO:0000256" key="10">
    <source>
        <dbReference type="PIRSR" id="PIRSR016305-1"/>
    </source>
</evidence>
<evidence type="ECO:0000256" key="1">
    <source>
        <dbReference type="ARBA" id="ARBA00000724"/>
    </source>
</evidence>
<protein>
    <recommendedName>
        <fullName evidence="5 9">Leucine carboxyl methyltransferase 1</fullName>
        <ecNumber evidence="4 9">2.1.1.233</ecNumber>
    </recommendedName>
</protein>
<dbReference type="GO" id="GO:0032259">
    <property type="term" value="P:methylation"/>
    <property type="evidence" value="ECO:0007669"/>
    <property type="project" value="UniProtKB-KW"/>
</dbReference>
<dbReference type="InterPro" id="IPR016651">
    <property type="entry name" value="LCMT1"/>
</dbReference>
<keyword evidence="6 9" id="KW-0489">Methyltransferase</keyword>
<comment type="function">
    <text evidence="2 9">Methylates the carboxyl group of the C-terminal leucine residue of protein phosphatase 2A catalytic subunits to form alpha-leucine ester residues.</text>
</comment>
<sequence>MRRNKIPPKGFERIERNGKLKMSLPSAQTDIATQATCDDAASCKRYAVQKGYWSDIHINYMVSGSMQKRQPEISRGYYARTEKIWNLISQFVSLTNNLCQIVSFGAGLDTTFWRLHSAGLLPTRYIEVDFQEIVYRKIRAIRNKSPLKGCLGSITSSDQSSLHCEKYHLVTCDLRDTGSLKDKLKSSEVDFSVPTLFLTECVLVYIPPEDSMAILKWCAESFTDAVFVNYEQVRMHDNFGQVMIQNLKARDCLLTGVHPCASLDSQIQRFTSAGWPCVSCDDMWTIYNSLPDRRRIERIELLDESELLQQLMEHYCLCVAVKDVSDIGLTDLHT</sequence>
<gene>
    <name evidence="11" type="primary">Lcmt1</name>
</gene>
<evidence type="ECO:0000256" key="6">
    <source>
        <dbReference type="ARBA" id="ARBA00022603"/>
    </source>
</evidence>
<feature type="binding site" evidence="10">
    <location>
        <position position="80"/>
    </location>
    <ligand>
        <name>S-adenosyl-L-methionine</name>
        <dbReference type="ChEBI" id="CHEBI:59789"/>
    </ligand>
</feature>
<evidence type="ECO:0000256" key="4">
    <source>
        <dbReference type="ARBA" id="ARBA00012834"/>
    </source>
</evidence>
<dbReference type="SUPFAM" id="SSF53335">
    <property type="entry name" value="S-adenosyl-L-methionine-dependent methyltransferases"/>
    <property type="match status" value="1"/>
</dbReference>
<evidence type="ECO:0000313" key="11">
    <source>
        <dbReference type="EMBL" id="CAB3263402.1"/>
    </source>
</evidence>
<keyword evidence="8 9" id="KW-0949">S-adenosyl-L-methionine</keyword>
<dbReference type="EC" id="2.1.1.233" evidence="4 9"/>
<dbReference type="Gene3D" id="3.40.50.150">
    <property type="entry name" value="Vaccinia Virus protein VP39"/>
    <property type="match status" value="1"/>
</dbReference>
<proteinExistence type="evidence at transcript level"/>
<evidence type="ECO:0000256" key="7">
    <source>
        <dbReference type="ARBA" id="ARBA00022679"/>
    </source>
</evidence>
<dbReference type="GO" id="GO:0005829">
    <property type="term" value="C:cytosol"/>
    <property type="evidence" value="ECO:0007669"/>
    <property type="project" value="TreeGrafter"/>
</dbReference>
<dbReference type="FunFam" id="3.40.50.150:FF:000092">
    <property type="entry name" value="Leucine carboxyl methyltransferase 1"/>
    <property type="match status" value="1"/>
</dbReference>
<evidence type="ECO:0000256" key="5">
    <source>
        <dbReference type="ARBA" id="ARBA00017497"/>
    </source>
</evidence>
<dbReference type="AlphaFoldDB" id="A0A6F9DJ03"/>
<dbReference type="Pfam" id="PF04072">
    <property type="entry name" value="LCM"/>
    <property type="match status" value="1"/>
</dbReference>
<dbReference type="PIRSF" id="PIRSF016305">
    <property type="entry name" value="LCM_mtfrase"/>
    <property type="match status" value="1"/>
</dbReference>
<dbReference type="GO" id="GO:0009966">
    <property type="term" value="P:regulation of signal transduction"/>
    <property type="evidence" value="ECO:0007669"/>
    <property type="project" value="UniProtKB-ARBA"/>
</dbReference>
<dbReference type="PANTHER" id="PTHR13600:SF33">
    <property type="entry name" value="LEUCINE CARBOXYL METHYLTRANSFERASE 1"/>
    <property type="match status" value="1"/>
</dbReference>
<reference evidence="11" key="1">
    <citation type="submission" date="2020-04" db="EMBL/GenBank/DDBJ databases">
        <authorList>
            <person name="Neveu A P."/>
        </authorList>
    </citation>
    <scope>NUCLEOTIDE SEQUENCE</scope>
    <source>
        <tissue evidence="11">Whole embryo</tissue>
    </source>
</reference>
<evidence type="ECO:0000256" key="3">
    <source>
        <dbReference type="ARBA" id="ARBA00010703"/>
    </source>
</evidence>
<comment type="similarity">
    <text evidence="3 9">Belongs to the methyltransferase superfamily. LCMT family.</text>
</comment>
<evidence type="ECO:0000256" key="9">
    <source>
        <dbReference type="PIRNR" id="PIRNR016305"/>
    </source>
</evidence>
<feature type="binding site" evidence="10">
    <location>
        <position position="105"/>
    </location>
    <ligand>
        <name>S-adenosyl-L-methionine</name>
        <dbReference type="ChEBI" id="CHEBI:59789"/>
    </ligand>
</feature>
<dbReference type="EMBL" id="LR787540">
    <property type="protein sequence ID" value="CAB3263402.1"/>
    <property type="molecule type" value="mRNA"/>
</dbReference>